<dbReference type="Proteomes" id="UP000000253">
    <property type="component" value="Chromosome"/>
</dbReference>
<dbReference type="AlphaFoldDB" id="A4FY03"/>
<feature type="coiled-coil region" evidence="1">
    <location>
        <begin position="129"/>
        <end position="217"/>
    </location>
</feature>
<dbReference type="GeneID" id="4927499"/>
<keyword evidence="1" id="KW-0175">Coiled coil</keyword>
<gene>
    <name evidence="3" type="ordered locus">MmarC5_0777</name>
</gene>
<feature type="domain" description="Bacteriophage T5 Orf172 DNA-binding" evidence="2">
    <location>
        <begin position="234"/>
        <end position="317"/>
    </location>
</feature>
<dbReference type="InterPro" id="IPR018306">
    <property type="entry name" value="Phage_T5_Orf172_DNA-bd"/>
</dbReference>
<protein>
    <recommendedName>
        <fullName evidence="2">Bacteriophage T5 Orf172 DNA-binding domain-containing protein</fullName>
    </recommendedName>
</protein>
<dbReference type="eggNOG" id="arCOG12470">
    <property type="taxonomic scope" value="Archaea"/>
</dbReference>
<evidence type="ECO:0000313" key="4">
    <source>
        <dbReference type="Proteomes" id="UP000000253"/>
    </source>
</evidence>
<dbReference type="Pfam" id="PF13250">
    <property type="entry name" value="SNIPE"/>
    <property type="match status" value="1"/>
</dbReference>
<proteinExistence type="predicted"/>
<evidence type="ECO:0000313" key="3">
    <source>
        <dbReference type="EMBL" id="ABO35087.1"/>
    </source>
</evidence>
<evidence type="ECO:0000259" key="2">
    <source>
        <dbReference type="SMART" id="SM00974"/>
    </source>
</evidence>
<dbReference type="Pfam" id="PF13455">
    <property type="entry name" value="MUG113"/>
    <property type="match status" value="1"/>
</dbReference>
<accession>A4FY03</accession>
<dbReference type="HOGENOM" id="CLU_024787_0_1_2"/>
<organism evidence="3 4">
    <name type="scientific">Methanococcus maripaludis (strain C5 / ATCC BAA-1333)</name>
    <dbReference type="NCBI Taxonomy" id="402880"/>
    <lineage>
        <taxon>Archaea</taxon>
        <taxon>Methanobacteriati</taxon>
        <taxon>Methanobacteriota</taxon>
        <taxon>Methanomada group</taxon>
        <taxon>Methanococci</taxon>
        <taxon>Methanococcales</taxon>
        <taxon>Methanococcaceae</taxon>
        <taxon>Methanococcus</taxon>
    </lineage>
</organism>
<dbReference type="EMBL" id="CP000609">
    <property type="protein sequence ID" value="ABO35087.1"/>
    <property type="molecule type" value="Genomic_DNA"/>
</dbReference>
<dbReference type="SMART" id="SM00974">
    <property type="entry name" value="T5orf172"/>
    <property type="match status" value="1"/>
</dbReference>
<sequence length="354" mass="41923">MQSFGFYSPRYNLASSESYKNQITLIRARQKEMVKSKEAVNYYPDWTVNGSKKEGQKMTNDNIKLIVRSFNNECEANIFKVKYNNIDASEKRIRTSYEILNKLGNRNRISIAPQYLNLKLEELYLAYEYELKKREEQEEQARIREQMREEARVLKEIETMKAKIEKEETHFKQAVEGLKAKMENATEAQKLKYEEKLKELEEKIKLLEKDKEDVYNREQNTRAGYVYIISNIGSLGDDVYKIGMTRRLEPFDRVRELSGASVPFPFDVHAMVFSEDAPKLETALHNYFRERQVNKINNKKEFFKVNLHEVEKVVNENHNKVVEFTKIAEAEQYRQTLAMNNELIQNKEKFESEA</sequence>
<name>A4FY03_METM5</name>
<dbReference type="OrthoDB" id="82454at2157"/>
<evidence type="ECO:0000256" key="1">
    <source>
        <dbReference type="SAM" id="Coils"/>
    </source>
</evidence>
<dbReference type="KEGG" id="mmq:MmarC5_0777"/>
<dbReference type="InterPro" id="IPR025280">
    <property type="entry name" value="SNIPE"/>
</dbReference>
<dbReference type="RefSeq" id="WP_011868541.1">
    <property type="nucleotide sequence ID" value="NC_009135.1"/>
</dbReference>
<reference evidence="3 4" key="1">
    <citation type="submission" date="2007-03" db="EMBL/GenBank/DDBJ databases">
        <title>Complete sequence of chromosome of Methanococcus maripaludis C5.</title>
        <authorList>
            <consortium name="US DOE Joint Genome Institute"/>
            <person name="Copeland A."/>
            <person name="Lucas S."/>
            <person name="Lapidus A."/>
            <person name="Barry K."/>
            <person name="Glavina del Rio T."/>
            <person name="Dalin E."/>
            <person name="Tice H."/>
            <person name="Pitluck S."/>
            <person name="Chertkov O."/>
            <person name="Brettin T."/>
            <person name="Bruce D."/>
            <person name="Han C."/>
            <person name="Detter J.C."/>
            <person name="Schmutz J."/>
            <person name="Larimer F."/>
            <person name="Land M."/>
            <person name="Hauser L."/>
            <person name="Kyrpides N."/>
            <person name="Mikhailova N."/>
            <person name="Sieprawska-Lupa M."/>
            <person name="Whitman W.B."/>
            <person name="Richardson P."/>
        </authorList>
    </citation>
    <scope>NUCLEOTIDE SEQUENCE [LARGE SCALE GENOMIC DNA]</scope>
    <source>
        <strain evidence="4">C5 / ATCC BAA-1333</strain>
    </source>
</reference>